<proteinExistence type="predicted"/>
<dbReference type="RefSeq" id="WP_008206677.1">
    <property type="nucleotide sequence ID" value="NZ_BHVO01000006.1"/>
</dbReference>
<comment type="caution">
    <text evidence="1">The sequence shown here is derived from an EMBL/GenBank/DDBJ whole genome shotgun (WGS) entry which is preliminary data.</text>
</comment>
<gene>
    <name evidence="1" type="ORF">MiYa_00652</name>
</gene>
<dbReference type="AlphaFoldDB" id="A0A5A5R303"/>
<reference evidence="1 2" key="1">
    <citation type="submission" date="2018-09" db="EMBL/GenBank/DDBJ databases">
        <title>Evolutionary history of phycoerythrin pigmentation in the water bloom-forming cyanobacterium Microcystis aeruginosa.</title>
        <authorList>
            <person name="Tanabe Y."/>
            <person name="Tanabe Y."/>
            <person name="Yamaguchi H."/>
        </authorList>
    </citation>
    <scope>NUCLEOTIDE SEQUENCE [LARGE SCALE GENOMIC DNA]</scope>
    <source>
        <strain evidence="1 2">NIES-2519</strain>
    </source>
</reference>
<evidence type="ECO:0000313" key="1">
    <source>
        <dbReference type="EMBL" id="GCA69128.1"/>
    </source>
</evidence>
<organism evidence="1 2">
    <name type="scientific">Microcystis aeruginosa NIES-2519</name>
    <dbReference type="NCBI Taxonomy" id="2303981"/>
    <lineage>
        <taxon>Bacteria</taxon>
        <taxon>Bacillati</taxon>
        <taxon>Cyanobacteriota</taxon>
        <taxon>Cyanophyceae</taxon>
        <taxon>Oscillatoriophycideae</taxon>
        <taxon>Chroococcales</taxon>
        <taxon>Microcystaceae</taxon>
        <taxon>Microcystis</taxon>
    </lineage>
</organism>
<dbReference type="Proteomes" id="UP000323569">
    <property type="component" value="Unassembled WGS sequence"/>
</dbReference>
<sequence>MLKITPIWLKFSLLMLIEDSDQIPELKEKGDGVLSLVIKLPTAGLKAVQLINNSD</sequence>
<evidence type="ECO:0000313" key="2">
    <source>
        <dbReference type="Proteomes" id="UP000323569"/>
    </source>
</evidence>
<name>A0A5A5R303_MICAE</name>
<accession>A0A5A5R303</accession>
<dbReference type="EMBL" id="BHVO01000006">
    <property type="protein sequence ID" value="GCA69128.1"/>
    <property type="molecule type" value="Genomic_DNA"/>
</dbReference>
<protein>
    <submittedName>
        <fullName evidence="1">Uncharacterized protein</fullName>
    </submittedName>
</protein>